<reference evidence="10" key="1">
    <citation type="submission" date="2009-11" db="EMBL/GenBank/DDBJ databases">
        <title>The complete genome of Sulfurospirillum deleyianum DSM 6946.</title>
        <authorList>
            <consortium name="US DOE Joint Genome Institute (JGI-PGF)"/>
            <person name="Lucas S."/>
            <person name="Copeland A."/>
            <person name="Lapidus A."/>
            <person name="Glavina del Rio T."/>
            <person name="Dalin E."/>
            <person name="Tice H."/>
            <person name="Bruce D."/>
            <person name="Goodwin L."/>
            <person name="Pitluck S."/>
            <person name="Kyrpides N."/>
            <person name="Mavromatis K."/>
            <person name="Ivanova N."/>
            <person name="Ovchinnikova G."/>
            <person name="Munk A.C."/>
            <person name="Lu M."/>
            <person name="Brettin T."/>
            <person name="Detter J.C."/>
            <person name="Han C."/>
            <person name="Tapia R."/>
            <person name="Larimer F."/>
            <person name="Land M."/>
            <person name="Hauser L."/>
            <person name="Markowitz V."/>
            <person name="Cheng J.F."/>
            <person name="Hugenholtz P."/>
            <person name="Woyke T."/>
            <person name="Wu D."/>
            <person name="Aumann P."/>
            <person name="Schneider S."/>
            <person name="Lang E."/>
            <person name="Spring S."/>
            <person name="Klenk H.P."/>
            <person name="Eisen J.A."/>
        </authorList>
    </citation>
    <scope>NUCLEOTIDE SEQUENCE [LARGE SCALE GENOMIC DNA]</scope>
    <source>
        <strain evidence="10">ATCC 51133 / DSM 6946 / 5175</strain>
    </source>
</reference>
<dbReference type="GO" id="GO:0000155">
    <property type="term" value="F:phosphorelay sensor kinase activity"/>
    <property type="evidence" value="ECO:0007669"/>
    <property type="project" value="InterPro"/>
</dbReference>
<dbReference type="InterPro" id="IPR004358">
    <property type="entry name" value="Sig_transdc_His_kin-like_C"/>
</dbReference>
<dbReference type="Proteomes" id="UP000002222">
    <property type="component" value="Chromosome"/>
</dbReference>
<sequence precursor="true">MLSYNPLRLVFVYTLLVMALFCVPSYFAIQSTIMEEKYKATHELVEWIGNHEKTIFATPSFEIPRSVRFHINIYDDRHALLHCDITEPLNDLDFRVRFIYPFLYYQKEVKTPEGLYYLVVQLQLNYAKIIFLTTMLFFSVLFLIYVMSHIFINSSIYPYRKTQQYMNDFFNDSMHELKTPLGVININVELLSHYSAPSKHLQRIKAATKQMQMTYEDVEYYIKNKKVTYNKEVINLSEYLNLRIAFFEDIAISKSIVLVANVSPKMMIYMNKVELQRIIDNTLSNAIKYSFFQGIVEIGLVEKDETQCILTIQDYGQGIKDLYKVFKRFEREDSVQGGFGLGLNIVHNICNKNDIDIEIESYENKGSRFTYIFKRDKKKLLDFVEADEKKGLS</sequence>
<dbReference type="InterPro" id="IPR036890">
    <property type="entry name" value="HATPase_C_sf"/>
</dbReference>
<dbReference type="eggNOG" id="COG5002">
    <property type="taxonomic scope" value="Bacteria"/>
</dbReference>
<keyword evidence="7" id="KW-0812">Transmembrane</keyword>
<dbReference type="GO" id="GO:0005886">
    <property type="term" value="C:plasma membrane"/>
    <property type="evidence" value="ECO:0007669"/>
    <property type="project" value="TreeGrafter"/>
</dbReference>
<keyword evidence="9" id="KW-0547">Nucleotide-binding</keyword>
<dbReference type="PANTHER" id="PTHR45453:SF1">
    <property type="entry name" value="PHOSPHATE REGULON SENSOR PROTEIN PHOR"/>
    <property type="match status" value="1"/>
</dbReference>
<dbReference type="PROSITE" id="PS50109">
    <property type="entry name" value="HIS_KIN"/>
    <property type="match status" value="1"/>
</dbReference>
<dbReference type="GO" id="GO:0016036">
    <property type="term" value="P:cellular response to phosphate starvation"/>
    <property type="evidence" value="ECO:0007669"/>
    <property type="project" value="TreeGrafter"/>
</dbReference>
<dbReference type="AlphaFoldDB" id="D1B0J1"/>
<gene>
    <name evidence="9" type="ordered locus">Sdel_0273</name>
</gene>
<keyword evidence="4" id="KW-0808">Transferase</keyword>
<dbReference type="SUPFAM" id="SSF55874">
    <property type="entry name" value="ATPase domain of HSP90 chaperone/DNA topoisomerase II/histidine kinase"/>
    <property type="match status" value="1"/>
</dbReference>
<dbReference type="InterPro" id="IPR005467">
    <property type="entry name" value="His_kinase_dom"/>
</dbReference>
<feature type="transmembrane region" description="Helical" evidence="7">
    <location>
        <begin position="129"/>
        <end position="152"/>
    </location>
</feature>
<organism evidence="9 10">
    <name type="scientific">Sulfurospirillum deleyianum (strain ATCC 51133 / DSM 6946 / 5175)</name>
    <dbReference type="NCBI Taxonomy" id="525898"/>
    <lineage>
        <taxon>Bacteria</taxon>
        <taxon>Pseudomonadati</taxon>
        <taxon>Campylobacterota</taxon>
        <taxon>Epsilonproteobacteria</taxon>
        <taxon>Campylobacterales</taxon>
        <taxon>Sulfurospirillaceae</taxon>
        <taxon>Sulfurospirillum</taxon>
    </lineage>
</organism>
<dbReference type="InterPro" id="IPR003661">
    <property type="entry name" value="HisK_dim/P_dom"/>
</dbReference>
<dbReference type="GO" id="GO:0004721">
    <property type="term" value="F:phosphoprotein phosphatase activity"/>
    <property type="evidence" value="ECO:0007669"/>
    <property type="project" value="TreeGrafter"/>
</dbReference>
<evidence type="ECO:0000313" key="10">
    <source>
        <dbReference type="Proteomes" id="UP000002222"/>
    </source>
</evidence>
<evidence type="ECO:0000256" key="2">
    <source>
        <dbReference type="ARBA" id="ARBA00012438"/>
    </source>
</evidence>
<keyword evidence="5" id="KW-0418">Kinase</keyword>
<evidence type="ECO:0000256" key="6">
    <source>
        <dbReference type="ARBA" id="ARBA00023012"/>
    </source>
</evidence>
<proteinExistence type="predicted"/>
<evidence type="ECO:0000256" key="7">
    <source>
        <dbReference type="SAM" id="Phobius"/>
    </source>
</evidence>
<dbReference type="CDD" id="cd00082">
    <property type="entry name" value="HisKA"/>
    <property type="match status" value="1"/>
</dbReference>
<dbReference type="InterPro" id="IPR036097">
    <property type="entry name" value="HisK_dim/P_sf"/>
</dbReference>
<comment type="catalytic activity">
    <reaction evidence="1">
        <text>ATP + protein L-histidine = ADP + protein N-phospho-L-histidine.</text>
        <dbReference type="EC" id="2.7.13.3"/>
    </reaction>
</comment>
<keyword evidence="9" id="KW-0067">ATP-binding</keyword>
<dbReference type="RefSeq" id="WP_012856076.1">
    <property type="nucleotide sequence ID" value="NC_013512.1"/>
</dbReference>
<dbReference type="EC" id="2.7.13.3" evidence="2"/>
<evidence type="ECO:0000256" key="4">
    <source>
        <dbReference type="ARBA" id="ARBA00022679"/>
    </source>
</evidence>
<keyword evidence="10" id="KW-1185">Reference proteome</keyword>
<dbReference type="PANTHER" id="PTHR45453">
    <property type="entry name" value="PHOSPHATE REGULON SENSOR PROTEIN PHOR"/>
    <property type="match status" value="1"/>
</dbReference>
<protein>
    <recommendedName>
        <fullName evidence="2">histidine kinase</fullName>
        <ecNumber evidence="2">2.7.13.3</ecNumber>
    </recommendedName>
</protein>
<name>D1B0J1_SULD5</name>
<reference evidence="9 10" key="2">
    <citation type="journal article" date="2010" name="Stand. Genomic Sci.">
        <title>Complete genome sequence of Sulfurospirillum deleyianum type strain (5175).</title>
        <authorList>
            <person name="Sikorski J."/>
            <person name="Lapidus A."/>
            <person name="Copeland A."/>
            <person name="Glavina Del Rio T."/>
            <person name="Nolan M."/>
            <person name="Lucas S."/>
            <person name="Chen F."/>
            <person name="Tice H."/>
            <person name="Cheng J.F."/>
            <person name="Saunders E."/>
            <person name="Bruce D."/>
            <person name="Goodwin L."/>
            <person name="Pitluck S."/>
            <person name="Ovchinnikova G."/>
            <person name="Pati A."/>
            <person name="Ivanova N."/>
            <person name="Mavromatis K."/>
            <person name="Chen A."/>
            <person name="Palaniappan K."/>
            <person name="Chain P."/>
            <person name="Land M."/>
            <person name="Hauser L."/>
            <person name="Chang Y.J."/>
            <person name="Jeffries C.D."/>
            <person name="Brettin T."/>
            <person name="Detter J.C."/>
            <person name="Han C."/>
            <person name="Rohde M."/>
            <person name="Lang E."/>
            <person name="Spring S."/>
            <person name="Goker M."/>
            <person name="Bristow J."/>
            <person name="Eisen J.A."/>
            <person name="Markowitz V."/>
            <person name="Hugenholtz P."/>
            <person name="Kyrpides N.C."/>
            <person name="Klenk H.P."/>
        </authorList>
    </citation>
    <scope>NUCLEOTIDE SEQUENCE [LARGE SCALE GENOMIC DNA]</scope>
    <source>
        <strain evidence="10">ATCC 51133 / DSM 6946 / 5175</strain>
    </source>
</reference>
<dbReference type="Gene3D" id="1.10.287.130">
    <property type="match status" value="1"/>
</dbReference>
<keyword evidence="6" id="KW-0902">Two-component regulatory system</keyword>
<keyword evidence="7" id="KW-0472">Membrane</keyword>
<dbReference type="EMBL" id="CP001816">
    <property type="protein sequence ID" value="ACZ11310.1"/>
    <property type="molecule type" value="Genomic_DNA"/>
</dbReference>
<dbReference type="SUPFAM" id="SSF47384">
    <property type="entry name" value="Homodimeric domain of signal transducing histidine kinase"/>
    <property type="match status" value="1"/>
</dbReference>
<feature type="domain" description="Histidine kinase" evidence="8">
    <location>
        <begin position="172"/>
        <end position="377"/>
    </location>
</feature>
<dbReference type="OrthoDB" id="9761634at2"/>
<dbReference type="InterPro" id="IPR003594">
    <property type="entry name" value="HATPase_dom"/>
</dbReference>
<feature type="transmembrane region" description="Helical" evidence="7">
    <location>
        <begin position="6"/>
        <end position="29"/>
    </location>
</feature>
<dbReference type="KEGG" id="sdl:Sdel_0273"/>
<evidence type="ECO:0000256" key="1">
    <source>
        <dbReference type="ARBA" id="ARBA00000085"/>
    </source>
</evidence>
<evidence type="ECO:0000313" key="9">
    <source>
        <dbReference type="EMBL" id="ACZ11310.1"/>
    </source>
</evidence>
<keyword evidence="7" id="KW-1133">Transmembrane helix</keyword>
<evidence type="ECO:0000256" key="5">
    <source>
        <dbReference type="ARBA" id="ARBA00022777"/>
    </source>
</evidence>
<dbReference type="InterPro" id="IPR050351">
    <property type="entry name" value="BphY/WalK/GraS-like"/>
</dbReference>
<evidence type="ECO:0000256" key="3">
    <source>
        <dbReference type="ARBA" id="ARBA00022553"/>
    </source>
</evidence>
<evidence type="ECO:0000259" key="8">
    <source>
        <dbReference type="PROSITE" id="PS50109"/>
    </source>
</evidence>
<accession>D1B0J1</accession>
<dbReference type="HOGENOM" id="CLU_000445_89_10_7"/>
<dbReference type="Gene3D" id="3.30.565.10">
    <property type="entry name" value="Histidine kinase-like ATPase, C-terminal domain"/>
    <property type="match status" value="1"/>
</dbReference>
<dbReference type="Pfam" id="PF02518">
    <property type="entry name" value="HATPase_c"/>
    <property type="match status" value="1"/>
</dbReference>
<keyword evidence="3" id="KW-0597">Phosphoprotein</keyword>
<dbReference type="SMART" id="SM00387">
    <property type="entry name" value="HATPase_c"/>
    <property type="match status" value="1"/>
</dbReference>
<dbReference type="PRINTS" id="PR00344">
    <property type="entry name" value="BCTRLSENSOR"/>
</dbReference>
<dbReference type="STRING" id="525898.Sdel_0273"/>
<dbReference type="GO" id="GO:0005524">
    <property type="term" value="F:ATP binding"/>
    <property type="evidence" value="ECO:0007669"/>
    <property type="project" value="UniProtKB-KW"/>
</dbReference>